<gene>
    <name evidence="1" type="ORF">DW250_01900</name>
</gene>
<protein>
    <submittedName>
        <fullName evidence="1">Uncharacterized protein</fullName>
    </submittedName>
</protein>
<dbReference type="EMBL" id="QRIN01000005">
    <property type="protein sequence ID" value="RHG68777.1"/>
    <property type="molecule type" value="Genomic_DNA"/>
</dbReference>
<dbReference type="RefSeq" id="WP_118200168.1">
    <property type="nucleotide sequence ID" value="NZ_DAWDQD010000037.1"/>
</dbReference>
<dbReference type="Proteomes" id="UP000286501">
    <property type="component" value="Unassembled WGS sequence"/>
</dbReference>
<proteinExistence type="predicted"/>
<dbReference type="AlphaFoldDB" id="A0A3R6DVX3"/>
<name>A0A3R6DVX3_9BACT</name>
<evidence type="ECO:0000313" key="1">
    <source>
        <dbReference type="EMBL" id="RHG68777.1"/>
    </source>
</evidence>
<evidence type="ECO:0000313" key="2">
    <source>
        <dbReference type="Proteomes" id="UP000286501"/>
    </source>
</evidence>
<reference evidence="1 2" key="1">
    <citation type="submission" date="2018-08" db="EMBL/GenBank/DDBJ databases">
        <title>A genome reference for cultivated species of the human gut microbiota.</title>
        <authorList>
            <person name="Zou Y."/>
            <person name="Xue W."/>
            <person name="Luo G."/>
        </authorList>
    </citation>
    <scope>NUCLEOTIDE SEQUENCE [LARGE SCALE GENOMIC DNA]</scope>
    <source>
        <strain evidence="1 2">AM22-1</strain>
    </source>
</reference>
<organism evidence="1 2">
    <name type="scientific">Segatella copri</name>
    <dbReference type="NCBI Taxonomy" id="165179"/>
    <lineage>
        <taxon>Bacteria</taxon>
        <taxon>Pseudomonadati</taxon>
        <taxon>Bacteroidota</taxon>
        <taxon>Bacteroidia</taxon>
        <taxon>Bacteroidales</taxon>
        <taxon>Prevotellaceae</taxon>
        <taxon>Segatella</taxon>
    </lineage>
</organism>
<sequence>MVNNKVSAILQYAKGGQPQPIKHYIRYVEVAPDGTKKIIKETLLPPDSGINEDLEICGIPSGFPCASSEEEVLKREGLL</sequence>
<comment type="caution">
    <text evidence="1">The sequence shown here is derived from an EMBL/GenBank/DDBJ whole genome shotgun (WGS) entry which is preliminary data.</text>
</comment>
<accession>A0A3R6DVX3</accession>